<comment type="caution">
    <text evidence="1">The sequence shown here is derived from an EMBL/GenBank/DDBJ whole genome shotgun (WGS) entry which is preliminary data.</text>
</comment>
<protein>
    <submittedName>
        <fullName evidence="1">Uncharacterized protein</fullName>
    </submittedName>
</protein>
<evidence type="ECO:0000313" key="2">
    <source>
        <dbReference type="Proteomes" id="UP000799441"/>
    </source>
</evidence>
<reference evidence="1" key="1">
    <citation type="journal article" date="2020" name="Stud. Mycol.">
        <title>101 Dothideomycetes genomes: a test case for predicting lifestyles and emergence of pathogens.</title>
        <authorList>
            <person name="Haridas S."/>
            <person name="Albert R."/>
            <person name="Binder M."/>
            <person name="Bloem J."/>
            <person name="Labutti K."/>
            <person name="Salamov A."/>
            <person name="Andreopoulos B."/>
            <person name="Baker S."/>
            <person name="Barry K."/>
            <person name="Bills G."/>
            <person name="Bluhm B."/>
            <person name="Cannon C."/>
            <person name="Castanera R."/>
            <person name="Culley D."/>
            <person name="Daum C."/>
            <person name="Ezra D."/>
            <person name="Gonzalez J."/>
            <person name="Henrissat B."/>
            <person name="Kuo A."/>
            <person name="Liang C."/>
            <person name="Lipzen A."/>
            <person name="Lutzoni F."/>
            <person name="Magnuson J."/>
            <person name="Mondo S."/>
            <person name="Nolan M."/>
            <person name="Ohm R."/>
            <person name="Pangilinan J."/>
            <person name="Park H.-J."/>
            <person name="Ramirez L."/>
            <person name="Alfaro M."/>
            <person name="Sun H."/>
            <person name="Tritt A."/>
            <person name="Yoshinaga Y."/>
            <person name="Zwiers L.-H."/>
            <person name="Turgeon B."/>
            <person name="Goodwin S."/>
            <person name="Spatafora J."/>
            <person name="Crous P."/>
            <person name="Grigoriev I."/>
        </authorList>
    </citation>
    <scope>NUCLEOTIDE SEQUENCE</scope>
    <source>
        <strain evidence="1">CBS 116435</strain>
    </source>
</reference>
<dbReference type="EMBL" id="MU003774">
    <property type="protein sequence ID" value="KAF2723878.1"/>
    <property type="molecule type" value="Genomic_DNA"/>
</dbReference>
<name>A0A9P4QDX7_9PEZI</name>
<dbReference type="AlphaFoldDB" id="A0A9P4QDX7"/>
<sequence>MSQPSSSINDTTIQRFHRIFDDHEQTILAELRIFVSLQRSILNYESDMLTAAAPTSNTYLDLLNRILMNLNVQCLLIRRNLLINVRFWQGAVPIIAGNTSGGNGAQGPADLPLGFAVDTVCTTLYWFRRYKQAVLDRITRDSDATAADTGAAHQGGRG</sequence>
<keyword evidence="2" id="KW-1185">Reference proteome</keyword>
<gene>
    <name evidence="1" type="ORF">K431DRAFT_301398</name>
</gene>
<dbReference type="Proteomes" id="UP000799441">
    <property type="component" value="Unassembled WGS sequence"/>
</dbReference>
<accession>A0A9P4QDX7</accession>
<evidence type="ECO:0000313" key="1">
    <source>
        <dbReference type="EMBL" id="KAF2723878.1"/>
    </source>
</evidence>
<proteinExistence type="predicted"/>
<organism evidence="1 2">
    <name type="scientific">Polychaeton citri CBS 116435</name>
    <dbReference type="NCBI Taxonomy" id="1314669"/>
    <lineage>
        <taxon>Eukaryota</taxon>
        <taxon>Fungi</taxon>
        <taxon>Dikarya</taxon>
        <taxon>Ascomycota</taxon>
        <taxon>Pezizomycotina</taxon>
        <taxon>Dothideomycetes</taxon>
        <taxon>Dothideomycetidae</taxon>
        <taxon>Capnodiales</taxon>
        <taxon>Capnodiaceae</taxon>
        <taxon>Polychaeton</taxon>
    </lineage>
</organism>